<dbReference type="InParanoid" id="G2Y5H7"/>
<dbReference type="HOGENOM" id="CLU_3142867_0_0_1"/>
<dbReference type="EMBL" id="FQ790288">
    <property type="protein sequence ID" value="CCD47917.1"/>
    <property type="molecule type" value="Genomic_DNA"/>
</dbReference>
<sequence>MNGGLITLVRVYGDTSMHNTPPTSTHMYHIMPAIIRFLDHSTLPNASHP</sequence>
<proteinExistence type="predicted"/>
<gene>
    <name evidence="1" type="ORF">BofuT4_P114210.1</name>
</gene>
<dbReference type="Proteomes" id="UP000008177">
    <property type="component" value="Unplaced contigs"/>
</dbReference>
<protein>
    <submittedName>
        <fullName evidence="1">Uncharacterized protein</fullName>
    </submittedName>
</protein>
<evidence type="ECO:0000313" key="2">
    <source>
        <dbReference type="Proteomes" id="UP000008177"/>
    </source>
</evidence>
<organism evidence="1 2">
    <name type="scientific">Botryotinia fuckeliana (strain T4)</name>
    <name type="common">Noble rot fungus</name>
    <name type="synonym">Botrytis cinerea</name>
    <dbReference type="NCBI Taxonomy" id="999810"/>
    <lineage>
        <taxon>Eukaryota</taxon>
        <taxon>Fungi</taxon>
        <taxon>Dikarya</taxon>
        <taxon>Ascomycota</taxon>
        <taxon>Pezizomycotina</taxon>
        <taxon>Leotiomycetes</taxon>
        <taxon>Helotiales</taxon>
        <taxon>Sclerotiniaceae</taxon>
        <taxon>Botrytis</taxon>
    </lineage>
</organism>
<reference evidence="2" key="1">
    <citation type="journal article" date="2011" name="PLoS Genet.">
        <title>Genomic analysis of the necrotrophic fungal pathogens Sclerotinia sclerotiorum and Botrytis cinerea.</title>
        <authorList>
            <person name="Amselem J."/>
            <person name="Cuomo C.A."/>
            <person name="van Kan J.A."/>
            <person name="Viaud M."/>
            <person name="Benito E.P."/>
            <person name="Couloux A."/>
            <person name="Coutinho P.M."/>
            <person name="de Vries R.P."/>
            <person name="Dyer P.S."/>
            <person name="Fillinger S."/>
            <person name="Fournier E."/>
            <person name="Gout L."/>
            <person name="Hahn M."/>
            <person name="Kohn L."/>
            <person name="Lapalu N."/>
            <person name="Plummer K.M."/>
            <person name="Pradier J.M."/>
            <person name="Quevillon E."/>
            <person name="Sharon A."/>
            <person name="Simon A."/>
            <person name="ten Have A."/>
            <person name="Tudzynski B."/>
            <person name="Tudzynski P."/>
            <person name="Wincker P."/>
            <person name="Andrew M."/>
            <person name="Anthouard V."/>
            <person name="Beever R.E."/>
            <person name="Beffa R."/>
            <person name="Benoit I."/>
            <person name="Bouzid O."/>
            <person name="Brault B."/>
            <person name="Chen Z."/>
            <person name="Choquer M."/>
            <person name="Collemare J."/>
            <person name="Cotton P."/>
            <person name="Danchin E.G."/>
            <person name="Da Silva C."/>
            <person name="Gautier A."/>
            <person name="Giraud C."/>
            <person name="Giraud T."/>
            <person name="Gonzalez C."/>
            <person name="Grossetete S."/>
            <person name="Guldener U."/>
            <person name="Henrissat B."/>
            <person name="Howlett B.J."/>
            <person name="Kodira C."/>
            <person name="Kretschmer M."/>
            <person name="Lappartient A."/>
            <person name="Leroch M."/>
            <person name="Levis C."/>
            <person name="Mauceli E."/>
            <person name="Neuveglise C."/>
            <person name="Oeser B."/>
            <person name="Pearson M."/>
            <person name="Poulain J."/>
            <person name="Poussereau N."/>
            <person name="Quesneville H."/>
            <person name="Rascle C."/>
            <person name="Schumacher J."/>
            <person name="Segurens B."/>
            <person name="Sexton A."/>
            <person name="Silva E."/>
            <person name="Sirven C."/>
            <person name="Soanes D.M."/>
            <person name="Talbot N.J."/>
            <person name="Templeton M."/>
            <person name="Yandava C."/>
            <person name="Yarden O."/>
            <person name="Zeng Q."/>
            <person name="Rollins J.A."/>
            <person name="Lebrun M.H."/>
            <person name="Dickman M."/>
        </authorList>
    </citation>
    <scope>NUCLEOTIDE SEQUENCE [LARGE SCALE GENOMIC DNA]</scope>
    <source>
        <strain evidence="2">T4</strain>
    </source>
</reference>
<accession>G2Y5H7</accession>
<dbReference type="AlphaFoldDB" id="G2Y5H7"/>
<name>G2Y5H7_BOTF4</name>
<evidence type="ECO:0000313" key="1">
    <source>
        <dbReference type="EMBL" id="CCD47917.1"/>
    </source>
</evidence>